<keyword evidence="1" id="KW-0472">Membrane</keyword>
<sequence>MKFKYNIVIKFVLWIFIVNENFLLYSITLYFMSMRLYCKITH</sequence>
<dbReference type="RefSeq" id="YP_009395548.1">
    <property type="nucleotide sequence ID" value="NC_035278.1"/>
</dbReference>
<keyword evidence="2" id="KW-0150">Chloroplast</keyword>
<keyword evidence="2" id="KW-0934">Plastid</keyword>
<gene>
    <name evidence="2" type="primary">orf42</name>
</gene>
<proteinExistence type="predicted"/>
<keyword evidence="1" id="KW-0812">Transmembrane</keyword>
<dbReference type="GeneID" id="33357702"/>
<accession>A0A1Z1MFK6</accession>
<feature type="transmembrane region" description="Helical" evidence="1">
    <location>
        <begin position="12"/>
        <end position="32"/>
    </location>
</feature>
<protein>
    <submittedName>
        <fullName evidence="2">Uncharacterized protein</fullName>
    </submittedName>
</protein>
<dbReference type="EMBL" id="MF101433">
    <property type="protein sequence ID" value="ARW64652.1"/>
    <property type="molecule type" value="Genomic_DNA"/>
</dbReference>
<evidence type="ECO:0000313" key="2">
    <source>
        <dbReference type="EMBL" id="ARW64652.1"/>
    </source>
</evidence>
<evidence type="ECO:0000256" key="1">
    <source>
        <dbReference type="SAM" id="Phobius"/>
    </source>
</evidence>
<geneLocation type="chloroplast" evidence="2"/>
<keyword evidence="1" id="KW-1133">Transmembrane helix</keyword>
<reference evidence="2" key="1">
    <citation type="journal article" date="2017" name="J. Phycol.">
        <title>Analysis of chloroplast genomes and a supermatrix inform reclassification of the Rhodomelaceae (Rhodophyta).</title>
        <authorList>
            <person name="Diaz-Tapia P."/>
            <person name="Maggs C.A."/>
            <person name="West J.A."/>
            <person name="Verbruggen H."/>
        </authorList>
    </citation>
    <scope>NUCLEOTIDE SEQUENCE</scope>
    <source>
        <strain evidence="2">PD831</strain>
    </source>
</reference>
<organism evidence="2">
    <name type="scientific">Vertebrata isogona</name>
    <dbReference type="NCBI Taxonomy" id="2006944"/>
    <lineage>
        <taxon>Eukaryota</taxon>
        <taxon>Rhodophyta</taxon>
        <taxon>Florideophyceae</taxon>
        <taxon>Rhodymeniophycidae</taxon>
        <taxon>Ceramiales</taxon>
        <taxon>Rhodomelaceae</taxon>
        <taxon>Polysiphonioideae</taxon>
        <taxon>Vertebrata</taxon>
    </lineage>
</organism>
<name>A0A1Z1MFK6_9FLOR</name>
<dbReference type="AlphaFoldDB" id="A0A1Z1MFK6"/>